<evidence type="ECO:0000256" key="5">
    <source>
        <dbReference type="ARBA" id="ARBA00022840"/>
    </source>
</evidence>
<dbReference type="SUPFAM" id="SSF53613">
    <property type="entry name" value="Ribokinase-like"/>
    <property type="match status" value="1"/>
</dbReference>
<dbReference type="GO" id="GO:0005829">
    <property type="term" value="C:cytosol"/>
    <property type="evidence" value="ECO:0007669"/>
    <property type="project" value="TreeGrafter"/>
</dbReference>
<comment type="caution">
    <text evidence="8">The sequence shown here is derived from an EMBL/GenBank/DDBJ whole genome shotgun (WGS) entry which is preliminary data.</text>
</comment>
<dbReference type="PANTHER" id="PTHR46566">
    <property type="entry name" value="1-PHOSPHOFRUCTOKINASE-RELATED"/>
    <property type="match status" value="1"/>
</dbReference>
<evidence type="ECO:0000259" key="7">
    <source>
        <dbReference type="Pfam" id="PF00294"/>
    </source>
</evidence>
<dbReference type="InterPro" id="IPR011611">
    <property type="entry name" value="PfkB_dom"/>
</dbReference>
<keyword evidence="4 8" id="KW-0418">Kinase</keyword>
<dbReference type="Pfam" id="PF00294">
    <property type="entry name" value="PfkB"/>
    <property type="match status" value="1"/>
</dbReference>
<evidence type="ECO:0000313" key="9">
    <source>
        <dbReference type="Proteomes" id="UP000565711"/>
    </source>
</evidence>
<keyword evidence="3" id="KW-0547">Nucleotide-binding</keyword>
<organism evidence="8 9">
    <name type="scientific">Nocardia vermiculata</name>
    <dbReference type="NCBI Taxonomy" id="257274"/>
    <lineage>
        <taxon>Bacteria</taxon>
        <taxon>Bacillati</taxon>
        <taxon>Actinomycetota</taxon>
        <taxon>Actinomycetes</taxon>
        <taxon>Mycobacteriales</taxon>
        <taxon>Nocardiaceae</taxon>
        <taxon>Nocardia</taxon>
    </lineage>
</organism>
<dbReference type="Gene3D" id="3.40.1190.20">
    <property type="match status" value="1"/>
</dbReference>
<accession>A0A846Y5G0</accession>
<dbReference type="PANTHER" id="PTHR46566:SF5">
    <property type="entry name" value="1-PHOSPHOFRUCTOKINASE"/>
    <property type="match status" value="1"/>
</dbReference>
<dbReference type="InterPro" id="IPR017583">
    <property type="entry name" value="Tagatose/fructose_Pkinase"/>
</dbReference>
<comment type="similarity">
    <text evidence="1">Belongs to the carbohydrate kinase PfkB family.</text>
</comment>
<evidence type="ECO:0000313" key="8">
    <source>
        <dbReference type="EMBL" id="NKY54087.1"/>
    </source>
</evidence>
<dbReference type="PIRSF" id="PIRSF000535">
    <property type="entry name" value="1PFK/6PFK/LacC"/>
    <property type="match status" value="1"/>
</dbReference>
<proteinExistence type="inferred from homology"/>
<keyword evidence="5" id="KW-0067">ATP-binding</keyword>
<dbReference type="NCBIfam" id="TIGR03168">
    <property type="entry name" value="1-PFK"/>
    <property type="match status" value="1"/>
</dbReference>
<feature type="domain" description="Carbohydrate kinase PfkB" evidence="7">
    <location>
        <begin position="11"/>
        <end position="282"/>
    </location>
</feature>
<evidence type="ECO:0000256" key="4">
    <source>
        <dbReference type="ARBA" id="ARBA00022777"/>
    </source>
</evidence>
<dbReference type="RefSeq" id="WP_067876809.1">
    <property type="nucleotide sequence ID" value="NZ_JAAXOP010000024.1"/>
</dbReference>
<protein>
    <submittedName>
        <fullName evidence="8">Hexose kinase</fullName>
        <ecNumber evidence="8">2.7.1.-</ecNumber>
    </submittedName>
</protein>
<evidence type="ECO:0000256" key="1">
    <source>
        <dbReference type="ARBA" id="ARBA00010688"/>
    </source>
</evidence>
<evidence type="ECO:0000256" key="2">
    <source>
        <dbReference type="ARBA" id="ARBA00022679"/>
    </source>
</evidence>
<dbReference type="EC" id="2.7.1.-" evidence="8"/>
<reference evidence="8 9" key="1">
    <citation type="submission" date="2020-04" db="EMBL/GenBank/DDBJ databases">
        <title>MicrobeNet Type strains.</title>
        <authorList>
            <person name="Nicholson A.C."/>
        </authorList>
    </citation>
    <scope>NUCLEOTIDE SEQUENCE [LARGE SCALE GENOMIC DNA]</scope>
    <source>
        <strain evidence="8 9">JCM 12354</strain>
    </source>
</reference>
<dbReference type="GO" id="GO:0008443">
    <property type="term" value="F:phosphofructokinase activity"/>
    <property type="evidence" value="ECO:0007669"/>
    <property type="project" value="TreeGrafter"/>
</dbReference>
<name>A0A846Y5G0_9NOCA</name>
<keyword evidence="9" id="KW-1185">Reference proteome</keyword>
<dbReference type="EMBL" id="JAAXOP010000024">
    <property type="protein sequence ID" value="NKY54087.1"/>
    <property type="molecule type" value="Genomic_DNA"/>
</dbReference>
<gene>
    <name evidence="8" type="ORF">HGA08_28235</name>
</gene>
<dbReference type="Proteomes" id="UP000565711">
    <property type="component" value="Unassembled WGS sequence"/>
</dbReference>
<evidence type="ECO:0000256" key="6">
    <source>
        <dbReference type="PIRNR" id="PIRNR000535"/>
    </source>
</evidence>
<dbReference type="AlphaFoldDB" id="A0A846Y5G0"/>
<sequence length="308" mass="31341">MILTVTLNPAYDMTYRVQNFEPGRAHQVSAVEQRVGGAGINVTRILNQLGKYSRATGFADHQFAAAAERELPADFVHALPWVRRTVVVNECDDGTATSLSEPGARISGLDAVDQLLVRVTGLLGDSSAVVVSGSLPAGIRSSIPAELARLAGAAGIPVICDVQGRALELAAAVPGVVLMPDLDELERVIGTRPDTTAEIADAAGALVEDGADAVIVTRGAAGMVAATRAGAWSAALPTPCSGNPTGAGDAAAAAVISALAAPGQPDWPDILTDAVATSAAAVVMAVAGEIDLSVRQRLISDVLIEKVS</sequence>
<evidence type="ECO:0000256" key="3">
    <source>
        <dbReference type="ARBA" id="ARBA00022741"/>
    </source>
</evidence>
<dbReference type="InterPro" id="IPR029056">
    <property type="entry name" value="Ribokinase-like"/>
</dbReference>
<keyword evidence="2 6" id="KW-0808">Transferase</keyword>
<dbReference type="GO" id="GO:0005524">
    <property type="term" value="F:ATP binding"/>
    <property type="evidence" value="ECO:0007669"/>
    <property type="project" value="UniProtKB-KW"/>
</dbReference>